<sequence>EIDFTNAALIASRNTYNISSGKRRETIIASRESEVFLVLQYWRLSQFWCVAETTKTVAEEIL</sequence>
<name>A0ABU6RXM2_9FABA</name>
<evidence type="ECO:0000313" key="2">
    <source>
        <dbReference type="Proteomes" id="UP001341840"/>
    </source>
</evidence>
<organism evidence="1 2">
    <name type="scientific">Stylosanthes scabra</name>
    <dbReference type="NCBI Taxonomy" id="79078"/>
    <lineage>
        <taxon>Eukaryota</taxon>
        <taxon>Viridiplantae</taxon>
        <taxon>Streptophyta</taxon>
        <taxon>Embryophyta</taxon>
        <taxon>Tracheophyta</taxon>
        <taxon>Spermatophyta</taxon>
        <taxon>Magnoliopsida</taxon>
        <taxon>eudicotyledons</taxon>
        <taxon>Gunneridae</taxon>
        <taxon>Pentapetalae</taxon>
        <taxon>rosids</taxon>
        <taxon>fabids</taxon>
        <taxon>Fabales</taxon>
        <taxon>Fabaceae</taxon>
        <taxon>Papilionoideae</taxon>
        <taxon>50 kb inversion clade</taxon>
        <taxon>dalbergioids sensu lato</taxon>
        <taxon>Dalbergieae</taxon>
        <taxon>Pterocarpus clade</taxon>
        <taxon>Stylosanthes</taxon>
    </lineage>
</organism>
<feature type="non-terminal residue" evidence="1">
    <location>
        <position position="1"/>
    </location>
</feature>
<dbReference type="Proteomes" id="UP001341840">
    <property type="component" value="Unassembled WGS sequence"/>
</dbReference>
<protein>
    <submittedName>
        <fullName evidence="1">Uncharacterized protein</fullName>
    </submittedName>
</protein>
<accession>A0ABU6RXM2</accession>
<keyword evidence="2" id="KW-1185">Reference proteome</keyword>
<comment type="caution">
    <text evidence="1">The sequence shown here is derived from an EMBL/GenBank/DDBJ whole genome shotgun (WGS) entry which is preliminary data.</text>
</comment>
<evidence type="ECO:0000313" key="1">
    <source>
        <dbReference type="EMBL" id="MED6128917.1"/>
    </source>
</evidence>
<proteinExistence type="predicted"/>
<dbReference type="EMBL" id="JASCZI010033419">
    <property type="protein sequence ID" value="MED6128917.1"/>
    <property type="molecule type" value="Genomic_DNA"/>
</dbReference>
<reference evidence="1 2" key="1">
    <citation type="journal article" date="2023" name="Plants (Basel)">
        <title>Bridging the Gap: Combining Genomics and Transcriptomics Approaches to Understand Stylosanthes scabra, an Orphan Legume from the Brazilian Caatinga.</title>
        <authorList>
            <person name="Ferreira-Neto J.R.C."/>
            <person name="da Silva M.D."/>
            <person name="Binneck E."/>
            <person name="de Melo N.F."/>
            <person name="da Silva R.H."/>
            <person name="de Melo A.L.T.M."/>
            <person name="Pandolfi V."/>
            <person name="Bustamante F.O."/>
            <person name="Brasileiro-Vidal A.C."/>
            <person name="Benko-Iseppon A.M."/>
        </authorList>
    </citation>
    <scope>NUCLEOTIDE SEQUENCE [LARGE SCALE GENOMIC DNA]</scope>
    <source>
        <tissue evidence="1">Leaves</tissue>
    </source>
</reference>
<gene>
    <name evidence="1" type="ORF">PIB30_102730</name>
</gene>